<dbReference type="RefSeq" id="WP_068693575.1">
    <property type="nucleotide sequence ID" value="NZ_CP014167.1"/>
</dbReference>
<accession>A0A1B1MW03</accession>
<dbReference type="STRING" id="1462996.AWM70_01000"/>
<sequence length="174" mass="19440">MLTFEQKLEILESFPQLERRNVSLKRVNFHYEQSVYDKKTVAFHIHPNGNGFIYAGLLEGYETDDKGFVNIRDYSEAELRELVEKSIRSLSGDGSGSDKPAGASASPATADQTAAVRPQTSGGLWTNDQGQILTLKYEDDLWYIFAGESLEMAFETREEAGEYLAEEGFAPQKG</sequence>
<keyword evidence="3" id="KW-1185">Reference proteome</keyword>
<dbReference type="OrthoDB" id="2360619at2"/>
<evidence type="ECO:0000313" key="2">
    <source>
        <dbReference type="EMBL" id="ANS73335.1"/>
    </source>
</evidence>
<evidence type="ECO:0000313" key="3">
    <source>
        <dbReference type="Proteomes" id="UP000092573"/>
    </source>
</evidence>
<proteinExistence type="predicted"/>
<evidence type="ECO:0000256" key="1">
    <source>
        <dbReference type="SAM" id="MobiDB-lite"/>
    </source>
</evidence>
<organism evidence="2 3">
    <name type="scientific">Paenibacillus yonginensis</name>
    <dbReference type="NCBI Taxonomy" id="1462996"/>
    <lineage>
        <taxon>Bacteria</taxon>
        <taxon>Bacillati</taxon>
        <taxon>Bacillota</taxon>
        <taxon>Bacilli</taxon>
        <taxon>Bacillales</taxon>
        <taxon>Paenibacillaceae</taxon>
        <taxon>Paenibacillus</taxon>
    </lineage>
</organism>
<dbReference type="Proteomes" id="UP000092573">
    <property type="component" value="Chromosome"/>
</dbReference>
<feature type="region of interest" description="Disordered" evidence="1">
    <location>
        <begin position="89"/>
        <end position="122"/>
    </location>
</feature>
<dbReference type="AlphaFoldDB" id="A0A1B1MW03"/>
<dbReference type="KEGG" id="pyg:AWM70_01000"/>
<name>A0A1B1MW03_9BACL</name>
<reference evidence="2 3" key="1">
    <citation type="submission" date="2016-01" db="EMBL/GenBank/DDBJ databases">
        <title>Complete Genome Sequence of Paenibacillus yonginensis DCY84, a novel Plant Growth-Promoting Bacteria with Elicitation of Induced Systemic Resistance.</title>
        <authorList>
            <person name="Kim Y.J."/>
            <person name="Yang D.C."/>
            <person name="Sukweenadhi J."/>
        </authorList>
    </citation>
    <scope>NUCLEOTIDE SEQUENCE [LARGE SCALE GENOMIC DNA]</scope>
    <source>
        <strain evidence="2 3">DCY84</strain>
    </source>
</reference>
<protein>
    <submittedName>
        <fullName evidence="2">Uncharacterized protein</fullName>
    </submittedName>
</protein>
<gene>
    <name evidence="2" type="ORF">AWM70_01000</name>
</gene>
<dbReference type="EMBL" id="CP014167">
    <property type="protein sequence ID" value="ANS73335.1"/>
    <property type="molecule type" value="Genomic_DNA"/>
</dbReference>
<feature type="compositionally biased region" description="Polar residues" evidence="1">
    <location>
        <begin position="106"/>
        <end position="122"/>
    </location>
</feature>